<gene>
    <name evidence="2" type="ORF">JYP50_17675</name>
</gene>
<dbReference type="AlphaFoldDB" id="A0A939IND0"/>
<feature type="domain" description="Helix-turn-helix" evidence="1">
    <location>
        <begin position="5"/>
        <end position="56"/>
    </location>
</feature>
<dbReference type="InterPro" id="IPR041657">
    <property type="entry name" value="HTH_17"/>
</dbReference>
<sequence length="69" mass="7729">MTGNLLTTKQAAAYLSVSAAFLERDRWAGAKIPFVRIGSRSVRYRKQDLDNYIESKVRTSTSQYAIDAA</sequence>
<dbReference type="Pfam" id="PF12728">
    <property type="entry name" value="HTH_17"/>
    <property type="match status" value="1"/>
</dbReference>
<dbReference type="InterPro" id="IPR009061">
    <property type="entry name" value="DNA-bd_dom_put_sf"/>
</dbReference>
<dbReference type="GO" id="GO:0003677">
    <property type="term" value="F:DNA binding"/>
    <property type="evidence" value="ECO:0007669"/>
    <property type="project" value="InterPro"/>
</dbReference>
<accession>A0A939IND0</accession>
<protein>
    <submittedName>
        <fullName evidence="2">Helix-turn-helix domain-containing protein</fullName>
    </submittedName>
</protein>
<comment type="caution">
    <text evidence="2">The sequence shown here is derived from an EMBL/GenBank/DDBJ whole genome shotgun (WGS) entry which is preliminary data.</text>
</comment>
<dbReference type="EMBL" id="JAFKCZ010000014">
    <property type="protein sequence ID" value="MBN7798435.1"/>
    <property type="molecule type" value="Genomic_DNA"/>
</dbReference>
<evidence type="ECO:0000313" key="3">
    <source>
        <dbReference type="Proteomes" id="UP000664303"/>
    </source>
</evidence>
<organism evidence="2 3">
    <name type="scientific">Parahaliea mediterranea</name>
    <dbReference type="NCBI Taxonomy" id="651086"/>
    <lineage>
        <taxon>Bacteria</taxon>
        <taxon>Pseudomonadati</taxon>
        <taxon>Pseudomonadota</taxon>
        <taxon>Gammaproteobacteria</taxon>
        <taxon>Cellvibrionales</taxon>
        <taxon>Halieaceae</taxon>
        <taxon>Parahaliea</taxon>
    </lineage>
</organism>
<dbReference type="InterPro" id="IPR010093">
    <property type="entry name" value="SinI_DNA-bd"/>
</dbReference>
<dbReference type="RefSeq" id="WP_206561877.1">
    <property type="nucleotide sequence ID" value="NZ_JAFKCZ010000014.1"/>
</dbReference>
<dbReference type="NCBIfam" id="TIGR01764">
    <property type="entry name" value="excise"/>
    <property type="match status" value="1"/>
</dbReference>
<proteinExistence type="predicted"/>
<evidence type="ECO:0000313" key="2">
    <source>
        <dbReference type="EMBL" id="MBN7798435.1"/>
    </source>
</evidence>
<dbReference type="SUPFAM" id="SSF46955">
    <property type="entry name" value="Putative DNA-binding domain"/>
    <property type="match status" value="1"/>
</dbReference>
<reference evidence="2" key="1">
    <citation type="submission" date="2021-02" db="EMBL/GenBank/DDBJ databases">
        <title>PHA producing bacteria isolated from coastal sediment in Guangdong, Shenzhen.</title>
        <authorList>
            <person name="Zheng W."/>
            <person name="Yu S."/>
            <person name="Huang Y."/>
        </authorList>
    </citation>
    <scope>NUCLEOTIDE SEQUENCE</scope>
    <source>
        <strain evidence="2">TN14-10</strain>
    </source>
</reference>
<evidence type="ECO:0000259" key="1">
    <source>
        <dbReference type="Pfam" id="PF12728"/>
    </source>
</evidence>
<keyword evidence="3" id="KW-1185">Reference proteome</keyword>
<name>A0A939IND0_9GAMM</name>
<dbReference type="Proteomes" id="UP000664303">
    <property type="component" value="Unassembled WGS sequence"/>
</dbReference>